<evidence type="ECO:0000313" key="2">
    <source>
        <dbReference type="Proteomes" id="UP001054837"/>
    </source>
</evidence>
<dbReference type="EMBL" id="BPLQ01009581">
    <property type="protein sequence ID" value="GIY44953.1"/>
    <property type="molecule type" value="Genomic_DNA"/>
</dbReference>
<keyword evidence="2" id="KW-1185">Reference proteome</keyword>
<accession>A0AAV4TEG2</accession>
<protein>
    <submittedName>
        <fullName evidence="1">Uncharacterized protein</fullName>
    </submittedName>
</protein>
<dbReference type="AlphaFoldDB" id="A0AAV4TEG2"/>
<organism evidence="1 2">
    <name type="scientific">Caerostris darwini</name>
    <dbReference type="NCBI Taxonomy" id="1538125"/>
    <lineage>
        <taxon>Eukaryota</taxon>
        <taxon>Metazoa</taxon>
        <taxon>Ecdysozoa</taxon>
        <taxon>Arthropoda</taxon>
        <taxon>Chelicerata</taxon>
        <taxon>Arachnida</taxon>
        <taxon>Araneae</taxon>
        <taxon>Araneomorphae</taxon>
        <taxon>Entelegynae</taxon>
        <taxon>Araneoidea</taxon>
        <taxon>Araneidae</taxon>
        <taxon>Caerostris</taxon>
    </lineage>
</organism>
<proteinExistence type="predicted"/>
<evidence type="ECO:0000313" key="1">
    <source>
        <dbReference type="EMBL" id="GIY44953.1"/>
    </source>
</evidence>
<sequence length="94" mass="10708">MGKKRNFLQDFWEENFNPIGKPSQNSLGIAPIRDIPLKAILFHCKITHFVSGKCSRASRVGKKPFGMGKKRDFHLCWSLRIRIGVFAANQGIHL</sequence>
<comment type="caution">
    <text evidence="1">The sequence shown here is derived from an EMBL/GenBank/DDBJ whole genome shotgun (WGS) entry which is preliminary data.</text>
</comment>
<dbReference type="Proteomes" id="UP001054837">
    <property type="component" value="Unassembled WGS sequence"/>
</dbReference>
<gene>
    <name evidence="1" type="ORF">CDAR_608041</name>
</gene>
<reference evidence="1 2" key="1">
    <citation type="submission" date="2021-06" db="EMBL/GenBank/DDBJ databases">
        <title>Caerostris darwini draft genome.</title>
        <authorList>
            <person name="Kono N."/>
            <person name="Arakawa K."/>
        </authorList>
    </citation>
    <scope>NUCLEOTIDE SEQUENCE [LARGE SCALE GENOMIC DNA]</scope>
</reference>
<name>A0AAV4TEG2_9ARAC</name>